<proteinExistence type="predicted"/>
<evidence type="ECO:0000313" key="1">
    <source>
        <dbReference type="EMBL" id="MTR82084.1"/>
    </source>
</evidence>
<gene>
    <name evidence="1" type="ORF">GMD30_10320</name>
</gene>
<protein>
    <submittedName>
        <fullName evidence="1">Uncharacterized protein</fullName>
    </submittedName>
</protein>
<comment type="caution">
    <text evidence="1">The sequence shown here is derived from an EMBL/GenBank/DDBJ whole genome shotgun (WGS) entry which is preliminary data.</text>
</comment>
<dbReference type="AlphaFoldDB" id="A0A844KNR4"/>
<organism evidence="1 2">
    <name type="scientific">Roseburia faecis</name>
    <dbReference type="NCBI Taxonomy" id="301302"/>
    <lineage>
        <taxon>Bacteria</taxon>
        <taxon>Bacillati</taxon>
        <taxon>Bacillota</taxon>
        <taxon>Clostridia</taxon>
        <taxon>Lachnospirales</taxon>
        <taxon>Lachnospiraceae</taxon>
        <taxon>Roseburia</taxon>
    </lineage>
</organism>
<accession>A0A844KNR4</accession>
<dbReference type="Proteomes" id="UP000446657">
    <property type="component" value="Unassembled WGS sequence"/>
</dbReference>
<dbReference type="EMBL" id="WNAL01000019">
    <property type="protein sequence ID" value="MTR82084.1"/>
    <property type="molecule type" value="Genomic_DNA"/>
</dbReference>
<sequence>MSFARFVYIGVTQLRKPEEEVLLTPLGELMDQWELHKQFLGIAKPKREVFIEDIIPEGI</sequence>
<dbReference type="RefSeq" id="WP_009320836.1">
    <property type="nucleotide sequence ID" value="NZ_WNAK01000003.1"/>
</dbReference>
<evidence type="ECO:0000313" key="2">
    <source>
        <dbReference type="Proteomes" id="UP000446657"/>
    </source>
</evidence>
<name>A0A844KNR4_9FIRM</name>
<reference evidence="1 2" key="1">
    <citation type="journal article" date="2019" name="Nat. Med.">
        <title>A library of human gut bacterial isolates paired with longitudinal multiomics data enables mechanistic microbiome research.</title>
        <authorList>
            <person name="Poyet M."/>
            <person name="Groussin M."/>
            <person name="Gibbons S.M."/>
            <person name="Avila-Pacheco J."/>
            <person name="Jiang X."/>
            <person name="Kearney S.M."/>
            <person name="Perrotta A.R."/>
            <person name="Berdy B."/>
            <person name="Zhao S."/>
            <person name="Lieberman T.D."/>
            <person name="Swanson P.K."/>
            <person name="Smith M."/>
            <person name="Roesemann S."/>
            <person name="Alexander J.E."/>
            <person name="Rich S.A."/>
            <person name="Livny J."/>
            <person name="Vlamakis H."/>
            <person name="Clish C."/>
            <person name="Bullock K."/>
            <person name="Deik A."/>
            <person name="Scott J."/>
            <person name="Pierce K.A."/>
            <person name="Xavier R.J."/>
            <person name="Alm E.J."/>
        </authorList>
    </citation>
    <scope>NUCLEOTIDE SEQUENCE [LARGE SCALE GENOMIC DNA]</scope>
    <source>
        <strain evidence="1 2">BIOML-A1</strain>
    </source>
</reference>